<gene>
    <name evidence="2" type="ORF">HCB25_05135</name>
</gene>
<dbReference type="AlphaFoldDB" id="A0A842F7N6"/>
<organism evidence="2 3">
    <name type="scientific">Listeria booriae</name>
    <dbReference type="NCBI Taxonomy" id="1552123"/>
    <lineage>
        <taxon>Bacteria</taxon>
        <taxon>Bacillati</taxon>
        <taxon>Bacillota</taxon>
        <taxon>Bacilli</taxon>
        <taxon>Bacillales</taxon>
        <taxon>Listeriaceae</taxon>
        <taxon>Listeria</taxon>
    </lineage>
</organism>
<dbReference type="InterPro" id="IPR008160">
    <property type="entry name" value="Collagen"/>
</dbReference>
<evidence type="ECO:0000313" key="3">
    <source>
        <dbReference type="Proteomes" id="UP000550367"/>
    </source>
</evidence>
<feature type="region of interest" description="Disordered" evidence="1">
    <location>
        <begin position="110"/>
        <end position="158"/>
    </location>
</feature>
<comment type="caution">
    <text evidence="2">The sequence shown here is derived from an EMBL/GenBank/DDBJ whole genome shotgun (WGS) entry which is preliminary data.</text>
</comment>
<evidence type="ECO:0000313" key="2">
    <source>
        <dbReference type="EMBL" id="MBC2243443.1"/>
    </source>
</evidence>
<name>A0A842F7N6_9LIST</name>
<sequence>MTLQMFQPFLSYRCINFFLRKNRNEALINKPPKIIFSNGKESPVFGNCVLLDVAFCCATGSVTFIPAGITNIGSEPEPIMTSSNVGTESTGITGLVGLIGSTGSTGFIESTGSTGSTGFTGSTGSTGSTGLTGSTGSTGSIGSTGSTGSTGSGSGTTGSSAASTVTTICTASALTPSALSACSVTV</sequence>
<feature type="compositionally biased region" description="Low complexity" evidence="1">
    <location>
        <begin position="110"/>
        <end position="147"/>
    </location>
</feature>
<protein>
    <submittedName>
        <fullName evidence="2">Uncharacterized protein</fullName>
    </submittedName>
</protein>
<evidence type="ECO:0000256" key="1">
    <source>
        <dbReference type="SAM" id="MobiDB-lite"/>
    </source>
</evidence>
<proteinExistence type="predicted"/>
<dbReference type="Proteomes" id="UP000550367">
    <property type="component" value="Unassembled WGS sequence"/>
</dbReference>
<dbReference type="EMBL" id="JAARYY010000002">
    <property type="protein sequence ID" value="MBC2243443.1"/>
    <property type="molecule type" value="Genomic_DNA"/>
</dbReference>
<reference evidence="2 3" key="1">
    <citation type="submission" date="2020-03" db="EMBL/GenBank/DDBJ databases">
        <title>Soil Listeria distribution.</title>
        <authorList>
            <person name="Liao J."/>
            <person name="Wiedmann M."/>
        </authorList>
    </citation>
    <scope>NUCLEOTIDE SEQUENCE [LARGE SCALE GENOMIC DNA]</scope>
    <source>
        <strain evidence="2 3">FSL L7-0153</strain>
    </source>
</reference>
<accession>A0A842F7N6</accession>
<dbReference type="Pfam" id="PF01391">
    <property type="entry name" value="Collagen"/>
    <property type="match status" value="1"/>
</dbReference>